<organism evidence="1 2">
    <name type="scientific">Dermacentor silvarum</name>
    <name type="common">Tick</name>
    <dbReference type="NCBI Taxonomy" id="543639"/>
    <lineage>
        <taxon>Eukaryota</taxon>
        <taxon>Metazoa</taxon>
        <taxon>Ecdysozoa</taxon>
        <taxon>Arthropoda</taxon>
        <taxon>Chelicerata</taxon>
        <taxon>Arachnida</taxon>
        <taxon>Acari</taxon>
        <taxon>Parasitiformes</taxon>
        <taxon>Ixodida</taxon>
        <taxon>Ixodoidea</taxon>
        <taxon>Ixodidae</taxon>
        <taxon>Rhipicephalinae</taxon>
        <taxon>Dermacentor</taxon>
    </lineage>
</organism>
<evidence type="ECO:0000313" key="1">
    <source>
        <dbReference type="EMBL" id="KAH7933730.1"/>
    </source>
</evidence>
<proteinExistence type="predicted"/>
<evidence type="ECO:0000313" key="2">
    <source>
        <dbReference type="Proteomes" id="UP000821865"/>
    </source>
</evidence>
<keyword evidence="2" id="KW-1185">Reference proteome</keyword>
<dbReference type="Proteomes" id="UP000821865">
    <property type="component" value="Chromosome 9"/>
</dbReference>
<gene>
    <name evidence="1" type="ORF">HPB49_016329</name>
</gene>
<comment type="caution">
    <text evidence="1">The sequence shown here is derived from an EMBL/GenBank/DDBJ whole genome shotgun (WGS) entry which is preliminary data.</text>
</comment>
<accession>A0ACB8C4K3</accession>
<dbReference type="EMBL" id="CM023478">
    <property type="protein sequence ID" value="KAH7933730.1"/>
    <property type="molecule type" value="Genomic_DNA"/>
</dbReference>
<name>A0ACB8C4K3_DERSI</name>
<reference evidence="1" key="1">
    <citation type="submission" date="2020-05" db="EMBL/GenBank/DDBJ databases">
        <title>Large-scale comparative analyses of tick genomes elucidate their genetic diversity and vector capacities.</title>
        <authorList>
            <person name="Jia N."/>
            <person name="Wang J."/>
            <person name="Shi W."/>
            <person name="Du L."/>
            <person name="Sun Y."/>
            <person name="Zhan W."/>
            <person name="Jiang J."/>
            <person name="Wang Q."/>
            <person name="Zhang B."/>
            <person name="Ji P."/>
            <person name="Sakyi L.B."/>
            <person name="Cui X."/>
            <person name="Yuan T."/>
            <person name="Jiang B."/>
            <person name="Yang W."/>
            <person name="Lam T.T.-Y."/>
            <person name="Chang Q."/>
            <person name="Ding S."/>
            <person name="Wang X."/>
            <person name="Zhu J."/>
            <person name="Ruan X."/>
            <person name="Zhao L."/>
            <person name="Wei J."/>
            <person name="Que T."/>
            <person name="Du C."/>
            <person name="Cheng J."/>
            <person name="Dai P."/>
            <person name="Han X."/>
            <person name="Huang E."/>
            <person name="Gao Y."/>
            <person name="Liu J."/>
            <person name="Shao H."/>
            <person name="Ye R."/>
            <person name="Li L."/>
            <person name="Wei W."/>
            <person name="Wang X."/>
            <person name="Wang C."/>
            <person name="Yang T."/>
            <person name="Huo Q."/>
            <person name="Li W."/>
            <person name="Guo W."/>
            <person name="Chen H."/>
            <person name="Zhou L."/>
            <person name="Ni X."/>
            <person name="Tian J."/>
            <person name="Zhou Y."/>
            <person name="Sheng Y."/>
            <person name="Liu T."/>
            <person name="Pan Y."/>
            <person name="Xia L."/>
            <person name="Li J."/>
            <person name="Zhao F."/>
            <person name="Cao W."/>
        </authorList>
    </citation>
    <scope>NUCLEOTIDE SEQUENCE</scope>
    <source>
        <strain evidence="1">Dsil-2018</strain>
    </source>
</reference>
<protein>
    <submittedName>
        <fullName evidence="1">Uncharacterized protein</fullName>
    </submittedName>
</protein>
<sequence>MPVSGACPACSEALPTDGRLLKCIECEYAYHLGNCSGWSESPFKSKGETGRSTWRCTNCRNMKPKGAGRQGMEPELAASLADIARRLDALVGLPGQVEQIKASIQLMSDKYDEILNKQVQQDREIGSLRQRVETLEKIPCCDNARVKELESSLNNLEMHSRKHNIEVHGVPRTPNENPLLKLNGIAKSANLPELSVNDVDAVHRLPAKPGKEPGIVVRFVQQSQRDAWLDARKVLKT</sequence>